<name>A0A0A9DCA5_ARUDO</name>
<reference evidence="2" key="1">
    <citation type="submission" date="2014-09" db="EMBL/GenBank/DDBJ databases">
        <authorList>
            <person name="Magalhaes I.L.F."/>
            <person name="Oliveira U."/>
            <person name="Santos F.R."/>
            <person name="Vidigal T.H.D.A."/>
            <person name="Brescovit A.D."/>
            <person name="Santos A.J."/>
        </authorList>
    </citation>
    <scope>NUCLEOTIDE SEQUENCE</scope>
    <source>
        <tissue evidence="2">Shoot tissue taken approximately 20 cm above the soil surface</tissue>
    </source>
</reference>
<accession>A0A0A9DCA5</accession>
<dbReference type="AlphaFoldDB" id="A0A0A9DCA5"/>
<keyword evidence="1" id="KW-1133">Transmembrane helix</keyword>
<sequence length="78" mass="9008">MKIVMQMLERAHLVMYMHGHIHKCHGLINSSDFSYVKKCFGFLSNAITNCEICKLLSFTFLQLLFAAFFSSSLWNANK</sequence>
<dbReference type="EMBL" id="GBRH01211706">
    <property type="protein sequence ID" value="JAD86189.1"/>
    <property type="molecule type" value="Transcribed_RNA"/>
</dbReference>
<keyword evidence="1" id="KW-0812">Transmembrane</keyword>
<evidence type="ECO:0000313" key="2">
    <source>
        <dbReference type="EMBL" id="JAD86189.1"/>
    </source>
</evidence>
<organism evidence="2">
    <name type="scientific">Arundo donax</name>
    <name type="common">Giant reed</name>
    <name type="synonym">Donax arundinaceus</name>
    <dbReference type="NCBI Taxonomy" id="35708"/>
    <lineage>
        <taxon>Eukaryota</taxon>
        <taxon>Viridiplantae</taxon>
        <taxon>Streptophyta</taxon>
        <taxon>Embryophyta</taxon>
        <taxon>Tracheophyta</taxon>
        <taxon>Spermatophyta</taxon>
        <taxon>Magnoliopsida</taxon>
        <taxon>Liliopsida</taxon>
        <taxon>Poales</taxon>
        <taxon>Poaceae</taxon>
        <taxon>PACMAD clade</taxon>
        <taxon>Arundinoideae</taxon>
        <taxon>Arundineae</taxon>
        <taxon>Arundo</taxon>
    </lineage>
</organism>
<reference evidence="2" key="2">
    <citation type="journal article" date="2015" name="Data Brief">
        <title>Shoot transcriptome of the giant reed, Arundo donax.</title>
        <authorList>
            <person name="Barrero R.A."/>
            <person name="Guerrero F.D."/>
            <person name="Moolhuijzen P."/>
            <person name="Goolsby J.A."/>
            <person name="Tidwell J."/>
            <person name="Bellgard S.E."/>
            <person name="Bellgard M.I."/>
        </authorList>
    </citation>
    <scope>NUCLEOTIDE SEQUENCE</scope>
    <source>
        <tissue evidence="2">Shoot tissue taken approximately 20 cm above the soil surface</tissue>
    </source>
</reference>
<feature type="transmembrane region" description="Helical" evidence="1">
    <location>
        <begin position="55"/>
        <end position="74"/>
    </location>
</feature>
<protein>
    <submittedName>
        <fullName evidence="2">Uncharacterized protein</fullName>
    </submittedName>
</protein>
<proteinExistence type="predicted"/>
<evidence type="ECO:0000256" key="1">
    <source>
        <dbReference type="SAM" id="Phobius"/>
    </source>
</evidence>
<keyword evidence="1" id="KW-0472">Membrane</keyword>